<evidence type="ECO:0000256" key="6">
    <source>
        <dbReference type="ARBA" id="ARBA00022801"/>
    </source>
</evidence>
<evidence type="ECO:0000256" key="13">
    <source>
        <dbReference type="PROSITE-ProRule" id="PRU00391"/>
    </source>
</evidence>
<evidence type="ECO:0000256" key="12">
    <source>
        <dbReference type="ARBA" id="ARBA00023295"/>
    </source>
</evidence>
<dbReference type="SMART" id="SM00898">
    <property type="entry name" value="Fapy_DNA_glyco"/>
    <property type="match status" value="1"/>
</dbReference>
<evidence type="ECO:0000256" key="14">
    <source>
        <dbReference type="SAM" id="MobiDB-lite"/>
    </source>
</evidence>
<keyword evidence="10" id="KW-0456">Lyase</keyword>
<dbReference type="PANTHER" id="PTHR42697">
    <property type="entry name" value="ENDONUCLEASE 8"/>
    <property type="match status" value="1"/>
</dbReference>
<dbReference type="InterPro" id="IPR010979">
    <property type="entry name" value="Ribosomal_uS13-like_H2TH"/>
</dbReference>
<reference evidence="17 18" key="1">
    <citation type="journal article" date="2019" name="Int. J. Syst. Evol. Microbiol.">
        <title>The Global Catalogue of Microorganisms (GCM) 10K type strain sequencing project: providing services to taxonomists for standard genome sequencing and annotation.</title>
        <authorList>
            <consortium name="The Broad Institute Genomics Platform"/>
            <consortium name="The Broad Institute Genome Sequencing Center for Infectious Disease"/>
            <person name="Wu L."/>
            <person name="Ma J."/>
        </authorList>
    </citation>
    <scope>NUCLEOTIDE SEQUENCE [LARGE SCALE GENOMIC DNA]</scope>
    <source>
        <strain evidence="17 18">JCM 14718</strain>
    </source>
</reference>
<keyword evidence="6" id="KW-0378">Hydrolase</keyword>
<evidence type="ECO:0000259" key="15">
    <source>
        <dbReference type="PROSITE" id="PS51066"/>
    </source>
</evidence>
<dbReference type="PROSITE" id="PS51068">
    <property type="entry name" value="FPG_CAT"/>
    <property type="match status" value="1"/>
</dbReference>
<sequence length="265" mass="29265">MTAHKLHGALGGGLLTRTDFRLPELATADLSGRTVTEVVAHGKHILLRTNDGLTMHSHLMMDGSWTASRNGKRLFGSSHPAHHLRVVLETAEVIAQGHRIHDVRIVSTTRESELVGHLGPDLLGSDWDSSVAATRLLSTPDRMIGPALLDQRNLAGIGNLYKCELLFLRGVSPWATVGSVPNIPAMTDLAYRLLRTNRDRWEQVTTGNNRPGQQTWVYERGSKPCRRCGTPIRRADQHEPDKGRLGDPHARSTYWCPHCQPGPSP</sequence>
<dbReference type="SUPFAM" id="SSF81624">
    <property type="entry name" value="N-terminal domain of MutM-like DNA repair proteins"/>
    <property type="match status" value="1"/>
</dbReference>
<dbReference type="InterPro" id="IPR035937">
    <property type="entry name" value="FPG_N"/>
</dbReference>
<feature type="region of interest" description="Disordered" evidence="14">
    <location>
        <begin position="228"/>
        <end position="249"/>
    </location>
</feature>
<evidence type="ECO:0000256" key="3">
    <source>
        <dbReference type="ARBA" id="ARBA00022723"/>
    </source>
</evidence>
<dbReference type="PANTHER" id="PTHR42697:SF1">
    <property type="entry name" value="ENDONUCLEASE 8"/>
    <property type="match status" value="1"/>
</dbReference>
<evidence type="ECO:0000256" key="4">
    <source>
        <dbReference type="ARBA" id="ARBA00022763"/>
    </source>
</evidence>
<feature type="domain" description="FPG-type" evidence="15">
    <location>
        <begin position="216"/>
        <end position="261"/>
    </location>
</feature>
<evidence type="ECO:0000256" key="5">
    <source>
        <dbReference type="ARBA" id="ARBA00022771"/>
    </source>
</evidence>
<evidence type="ECO:0000256" key="10">
    <source>
        <dbReference type="ARBA" id="ARBA00023239"/>
    </source>
</evidence>
<keyword evidence="4" id="KW-0227">DNA damage</keyword>
<evidence type="ECO:0000313" key="18">
    <source>
        <dbReference type="Proteomes" id="UP001500618"/>
    </source>
</evidence>
<feature type="domain" description="Formamidopyrimidine-DNA glycosylase catalytic" evidence="16">
    <location>
        <begin position="1"/>
        <end position="74"/>
    </location>
</feature>
<keyword evidence="11" id="KW-0511">Multifunctional enzyme</keyword>
<keyword evidence="9" id="KW-0234">DNA repair</keyword>
<evidence type="ECO:0000313" key="17">
    <source>
        <dbReference type="EMBL" id="GAA1681099.1"/>
    </source>
</evidence>
<dbReference type="Gene3D" id="3.20.190.10">
    <property type="entry name" value="MutM-like, N-terminal"/>
    <property type="match status" value="1"/>
</dbReference>
<organism evidence="17 18">
    <name type="scientific">Fodinicola feengrottensis</name>
    <dbReference type="NCBI Taxonomy" id="435914"/>
    <lineage>
        <taxon>Bacteria</taxon>
        <taxon>Bacillati</taxon>
        <taxon>Actinomycetota</taxon>
        <taxon>Actinomycetes</taxon>
        <taxon>Mycobacteriales</taxon>
        <taxon>Fodinicola</taxon>
    </lineage>
</organism>
<dbReference type="PROSITE" id="PS51066">
    <property type="entry name" value="ZF_FPG_2"/>
    <property type="match status" value="1"/>
</dbReference>
<gene>
    <name evidence="17" type="ORF">GCM10009765_32740</name>
</gene>
<dbReference type="SMART" id="SM01232">
    <property type="entry name" value="H2TH"/>
    <property type="match status" value="1"/>
</dbReference>
<evidence type="ECO:0000256" key="1">
    <source>
        <dbReference type="ARBA" id="ARBA00009409"/>
    </source>
</evidence>
<proteinExistence type="inferred from homology"/>
<name>A0ABN2H2Z8_9ACTN</name>
<evidence type="ECO:0000256" key="2">
    <source>
        <dbReference type="ARBA" id="ARBA00012720"/>
    </source>
</evidence>
<keyword evidence="18" id="KW-1185">Reference proteome</keyword>
<comment type="caution">
    <text evidence="17">The sequence shown here is derived from an EMBL/GenBank/DDBJ whole genome shotgun (WGS) entry which is preliminary data.</text>
</comment>
<evidence type="ECO:0000259" key="16">
    <source>
        <dbReference type="PROSITE" id="PS51068"/>
    </source>
</evidence>
<dbReference type="Proteomes" id="UP001500618">
    <property type="component" value="Unassembled WGS sequence"/>
</dbReference>
<dbReference type="Gene3D" id="1.10.8.50">
    <property type="match status" value="1"/>
</dbReference>
<dbReference type="EC" id="4.2.99.18" evidence="2"/>
<dbReference type="Pfam" id="PF06831">
    <property type="entry name" value="H2TH"/>
    <property type="match status" value="1"/>
</dbReference>
<protein>
    <recommendedName>
        <fullName evidence="2">DNA-(apurinic or apyrimidinic site) lyase</fullName>
        <ecNumber evidence="2">4.2.99.18</ecNumber>
    </recommendedName>
</protein>
<keyword evidence="12" id="KW-0326">Glycosidase</keyword>
<evidence type="ECO:0000256" key="7">
    <source>
        <dbReference type="ARBA" id="ARBA00022833"/>
    </source>
</evidence>
<dbReference type="SUPFAM" id="SSF57716">
    <property type="entry name" value="Glucocorticoid receptor-like (DNA-binding domain)"/>
    <property type="match status" value="1"/>
</dbReference>
<evidence type="ECO:0000256" key="9">
    <source>
        <dbReference type="ARBA" id="ARBA00023204"/>
    </source>
</evidence>
<keyword evidence="8" id="KW-0238">DNA-binding</keyword>
<dbReference type="InterPro" id="IPR000214">
    <property type="entry name" value="Znf_DNA_glyclase/AP_lyase"/>
</dbReference>
<feature type="compositionally biased region" description="Basic and acidic residues" evidence="14">
    <location>
        <begin position="233"/>
        <end position="249"/>
    </location>
</feature>
<accession>A0ABN2H2Z8</accession>
<evidence type="ECO:0000256" key="8">
    <source>
        <dbReference type="ARBA" id="ARBA00023125"/>
    </source>
</evidence>
<dbReference type="EMBL" id="BAAANY010000010">
    <property type="protein sequence ID" value="GAA1681099.1"/>
    <property type="molecule type" value="Genomic_DNA"/>
</dbReference>
<keyword evidence="5 13" id="KW-0863">Zinc-finger</keyword>
<dbReference type="Pfam" id="PF01149">
    <property type="entry name" value="Fapy_DNA_glyco"/>
    <property type="match status" value="1"/>
</dbReference>
<dbReference type="SUPFAM" id="SSF46946">
    <property type="entry name" value="S13-like H2TH domain"/>
    <property type="match status" value="1"/>
</dbReference>
<dbReference type="InterPro" id="IPR015886">
    <property type="entry name" value="H2TH_FPG"/>
</dbReference>
<evidence type="ECO:0000256" key="11">
    <source>
        <dbReference type="ARBA" id="ARBA00023268"/>
    </source>
</evidence>
<dbReference type="InterPro" id="IPR012319">
    <property type="entry name" value="FPG_cat"/>
</dbReference>
<comment type="similarity">
    <text evidence="1">Belongs to the FPG family.</text>
</comment>
<keyword evidence="3" id="KW-0479">Metal-binding</keyword>
<keyword evidence="7" id="KW-0862">Zinc</keyword>